<dbReference type="EMBL" id="CAMKVN010009665">
    <property type="protein sequence ID" value="CAI2193494.1"/>
    <property type="molecule type" value="Genomic_DNA"/>
</dbReference>
<dbReference type="SUPFAM" id="SSF47413">
    <property type="entry name" value="lambda repressor-like DNA-binding domains"/>
    <property type="match status" value="1"/>
</dbReference>
<organism evidence="3 4">
    <name type="scientific">Funneliformis geosporum</name>
    <dbReference type="NCBI Taxonomy" id="1117311"/>
    <lineage>
        <taxon>Eukaryota</taxon>
        <taxon>Fungi</taxon>
        <taxon>Fungi incertae sedis</taxon>
        <taxon>Mucoromycota</taxon>
        <taxon>Glomeromycotina</taxon>
        <taxon>Glomeromycetes</taxon>
        <taxon>Glomerales</taxon>
        <taxon>Glomeraceae</taxon>
        <taxon>Funneliformis</taxon>
    </lineage>
</organism>
<dbReference type="GO" id="GO:0003677">
    <property type="term" value="F:DNA binding"/>
    <property type="evidence" value="ECO:0007669"/>
    <property type="project" value="UniProtKB-KW"/>
</dbReference>
<feature type="region of interest" description="Disordered" evidence="2">
    <location>
        <begin position="148"/>
        <end position="180"/>
    </location>
</feature>
<feature type="non-terminal residue" evidence="3">
    <location>
        <position position="258"/>
    </location>
</feature>
<evidence type="ECO:0000256" key="1">
    <source>
        <dbReference type="ARBA" id="ARBA00023125"/>
    </source>
</evidence>
<keyword evidence="4" id="KW-1185">Reference proteome</keyword>
<reference evidence="3" key="1">
    <citation type="submission" date="2022-08" db="EMBL/GenBank/DDBJ databases">
        <authorList>
            <person name="Kallberg Y."/>
            <person name="Tangrot J."/>
            <person name="Rosling A."/>
        </authorList>
    </citation>
    <scope>NUCLEOTIDE SEQUENCE</scope>
    <source>
        <strain evidence="3">Wild A</strain>
    </source>
</reference>
<dbReference type="PANTHER" id="PTHR36924">
    <property type="entry name" value="ANTITOXIN HIGA-1"/>
    <property type="match status" value="1"/>
</dbReference>
<dbReference type="Proteomes" id="UP001153678">
    <property type="component" value="Unassembled WGS sequence"/>
</dbReference>
<evidence type="ECO:0000256" key="2">
    <source>
        <dbReference type="SAM" id="MobiDB-lite"/>
    </source>
</evidence>
<dbReference type="AlphaFoldDB" id="A0A9W4T5I9"/>
<sequence>PRFRDKDTEDFYSGERILRFQELGRSEKQEARRKVVIIYQAKNWKEITTYFPYGESGSRLEKLGEIKHKKRLMISELTLTVKCMVNKDLHPIHPGEILREELLKTYQITPQKLAQSIKVEENIVKEIVKEKRDITPELSYRLANSADKYGKGGRSLSTNEDVRKREKGGGYSPSSGHSKCSTAFSQKFKPIVAHIKAIIALTNILLHQEKQNYKVFNQTQRKKDLFANYGEAIKDKEREKEIALLDQAQEEDDEENKD</sequence>
<name>A0A9W4T5I9_9GLOM</name>
<comment type="caution">
    <text evidence="3">The sequence shown here is derived from an EMBL/GenBank/DDBJ whole genome shotgun (WGS) entry which is preliminary data.</text>
</comment>
<dbReference type="PANTHER" id="PTHR36924:SF1">
    <property type="entry name" value="ANTITOXIN HIGA-1"/>
    <property type="match status" value="1"/>
</dbReference>
<keyword evidence="1" id="KW-0238">DNA-binding</keyword>
<evidence type="ECO:0000313" key="4">
    <source>
        <dbReference type="Proteomes" id="UP001153678"/>
    </source>
</evidence>
<accession>A0A9W4T5I9</accession>
<dbReference type="Gene3D" id="1.10.260.40">
    <property type="entry name" value="lambda repressor-like DNA-binding domains"/>
    <property type="match status" value="1"/>
</dbReference>
<gene>
    <name evidence="3" type="ORF">FWILDA_LOCUS16104</name>
</gene>
<dbReference type="NCBIfam" id="TIGR02607">
    <property type="entry name" value="antidote_HigA"/>
    <property type="match status" value="1"/>
</dbReference>
<dbReference type="InterPro" id="IPR010982">
    <property type="entry name" value="Lambda_DNA-bd_dom_sf"/>
</dbReference>
<dbReference type="InterPro" id="IPR013430">
    <property type="entry name" value="Toxin_antidote_HigA"/>
</dbReference>
<protein>
    <submittedName>
        <fullName evidence="3">9617_t:CDS:1</fullName>
    </submittedName>
</protein>
<evidence type="ECO:0000313" key="3">
    <source>
        <dbReference type="EMBL" id="CAI2193494.1"/>
    </source>
</evidence>
<proteinExistence type="predicted"/>